<sequence length="68" mass="7344">MPVPKHWRIVKPCVALANAEAAQKAIDSELGEYFPLVSWQTGYGTHGTINDADHCAGCPHREVGLKAS</sequence>
<evidence type="ECO:0000313" key="2">
    <source>
        <dbReference type="Proteomes" id="UP000078476"/>
    </source>
</evidence>
<reference evidence="1 2" key="1">
    <citation type="submission" date="2016-03" db="EMBL/GenBank/DDBJ databases">
        <authorList>
            <person name="Ploux O."/>
        </authorList>
    </citation>
    <scope>NUCLEOTIDE SEQUENCE [LARGE SCALE GENOMIC DNA]</scope>
    <source>
        <strain evidence="1 2">R-45370</strain>
    </source>
</reference>
<gene>
    <name evidence="1" type="ORF">A1359_02060</name>
</gene>
<keyword evidence="2" id="KW-1185">Reference proteome</keyword>
<comment type="caution">
    <text evidence="1">The sequence shown here is derived from an EMBL/GenBank/DDBJ whole genome shotgun (WGS) entry which is preliminary data.</text>
</comment>
<proteinExistence type="predicted"/>
<dbReference type="AlphaFoldDB" id="A0A177MWJ4"/>
<organism evidence="1 2">
    <name type="scientific">Methylomonas lenta</name>
    <dbReference type="NCBI Taxonomy" id="980561"/>
    <lineage>
        <taxon>Bacteria</taxon>
        <taxon>Pseudomonadati</taxon>
        <taxon>Pseudomonadota</taxon>
        <taxon>Gammaproteobacteria</taxon>
        <taxon>Methylococcales</taxon>
        <taxon>Methylococcaceae</taxon>
        <taxon>Methylomonas</taxon>
    </lineage>
</organism>
<name>A0A177MWJ4_9GAMM</name>
<dbReference type="STRING" id="980561.A1359_02060"/>
<protein>
    <submittedName>
        <fullName evidence="1">Uncharacterized protein</fullName>
    </submittedName>
</protein>
<accession>A0A177MWJ4</accession>
<dbReference type="EMBL" id="LUUI01000160">
    <property type="protein sequence ID" value="OAI10097.1"/>
    <property type="molecule type" value="Genomic_DNA"/>
</dbReference>
<evidence type="ECO:0000313" key="1">
    <source>
        <dbReference type="EMBL" id="OAI10097.1"/>
    </source>
</evidence>
<dbReference type="Proteomes" id="UP000078476">
    <property type="component" value="Unassembled WGS sequence"/>
</dbReference>